<evidence type="ECO:0000256" key="2">
    <source>
        <dbReference type="SAM" id="Phobius"/>
    </source>
</evidence>
<protein>
    <submittedName>
        <fullName evidence="3">Uncharacterized protein</fullName>
    </submittedName>
</protein>
<evidence type="ECO:0000313" key="4">
    <source>
        <dbReference type="Proteomes" id="UP001501666"/>
    </source>
</evidence>
<evidence type="ECO:0000256" key="1">
    <source>
        <dbReference type="SAM" id="MobiDB-lite"/>
    </source>
</evidence>
<sequence length="68" mass="7764">MTITDLLDALSDLSSVLAFLIAIPTAWEIFRRNRRQRRNDDQVEGSRQTPRDQAGHDEAQPRADDSPE</sequence>
<reference evidence="3 4" key="1">
    <citation type="journal article" date="2019" name="Int. J. Syst. Evol. Microbiol.">
        <title>The Global Catalogue of Microorganisms (GCM) 10K type strain sequencing project: providing services to taxonomists for standard genome sequencing and annotation.</title>
        <authorList>
            <consortium name="The Broad Institute Genomics Platform"/>
            <consortium name="The Broad Institute Genome Sequencing Center for Infectious Disease"/>
            <person name="Wu L."/>
            <person name="Ma J."/>
        </authorList>
    </citation>
    <scope>NUCLEOTIDE SEQUENCE [LARGE SCALE GENOMIC DNA]</scope>
    <source>
        <strain evidence="3 4">JCM 6835</strain>
    </source>
</reference>
<proteinExistence type="predicted"/>
<dbReference type="RefSeq" id="WP_346154555.1">
    <property type="nucleotide sequence ID" value="NZ_BAAATE010000034.1"/>
</dbReference>
<evidence type="ECO:0000313" key="3">
    <source>
        <dbReference type="EMBL" id="GAA2692143.1"/>
    </source>
</evidence>
<keyword evidence="2" id="KW-0812">Transmembrane</keyword>
<feature type="region of interest" description="Disordered" evidence="1">
    <location>
        <begin position="33"/>
        <end position="68"/>
    </location>
</feature>
<keyword evidence="2" id="KW-0472">Membrane</keyword>
<comment type="caution">
    <text evidence="3">The sequence shown here is derived from an EMBL/GenBank/DDBJ whole genome shotgun (WGS) entry which is preliminary data.</text>
</comment>
<keyword evidence="4" id="KW-1185">Reference proteome</keyword>
<accession>A0ABN3T4N7</accession>
<gene>
    <name evidence="3" type="ORF">GCM10010412_082890</name>
</gene>
<organism evidence="3 4">
    <name type="scientific">Nonomuraea recticatena</name>
    <dbReference type="NCBI Taxonomy" id="46178"/>
    <lineage>
        <taxon>Bacteria</taxon>
        <taxon>Bacillati</taxon>
        <taxon>Actinomycetota</taxon>
        <taxon>Actinomycetes</taxon>
        <taxon>Streptosporangiales</taxon>
        <taxon>Streptosporangiaceae</taxon>
        <taxon>Nonomuraea</taxon>
    </lineage>
</organism>
<dbReference type="Proteomes" id="UP001501666">
    <property type="component" value="Unassembled WGS sequence"/>
</dbReference>
<name>A0ABN3T4N7_9ACTN</name>
<dbReference type="EMBL" id="BAAATE010000034">
    <property type="protein sequence ID" value="GAA2692143.1"/>
    <property type="molecule type" value="Genomic_DNA"/>
</dbReference>
<feature type="compositionally biased region" description="Basic and acidic residues" evidence="1">
    <location>
        <begin position="49"/>
        <end position="68"/>
    </location>
</feature>
<feature type="transmembrane region" description="Helical" evidence="2">
    <location>
        <begin position="13"/>
        <end position="30"/>
    </location>
</feature>
<keyword evidence="2" id="KW-1133">Transmembrane helix</keyword>